<dbReference type="PANTHER" id="PTHR43606:SF2">
    <property type="entry name" value="ALKALINE PHOSPHATASE FAMILY PROTEIN (AFU_ORTHOLOGUE AFUA_5G03860)"/>
    <property type="match status" value="1"/>
</dbReference>
<comment type="caution">
    <text evidence="4">The sequence shown here is derived from an EMBL/GenBank/DDBJ whole genome shotgun (WGS) entry which is preliminary data.</text>
</comment>
<dbReference type="EMBL" id="DYXM01000198">
    <property type="protein sequence ID" value="HJE91347.1"/>
    <property type="molecule type" value="Genomic_DNA"/>
</dbReference>
<reference evidence="4" key="1">
    <citation type="journal article" date="2021" name="PeerJ">
        <title>Extensive microbial diversity within the chicken gut microbiome revealed by metagenomics and culture.</title>
        <authorList>
            <person name="Gilroy R."/>
            <person name="Ravi A."/>
            <person name="Getino M."/>
            <person name="Pursley I."/>
            <person name="Horton D.L."/>
            <person name="Alikhan N.F."/>
            <person name="Baker D."/>
            <person name="Gharbi K."/>
            <person name="Hall N."/>
            <person name="Watson M."/>
            <person name="Adriaenssens E.M."/>
            <person name="Foster-Nyarko E."/>
            <person name="Jarju S."/>
            <person name="Secka A."/>
            <person name="Antonio M."/>
            <person name="Oren A."/>
            <person name="Chaudhuri R.R."/>
            <person name="La Ragione R."/>
            <person name="Hildebrand F."/>
            <person name="Pallen M.J."/>
        </authorList>
    </citation>
    <scope>NUCLEOTIDE SEQUENCE</scope>
    <source>
        <strain evidence="4">ChiGjej1B1-18357</strain>
    </source>
</reference>
<dbReference type="InterPro" id="IPR018946">
    <property type="entry name" value="PhoD-like_MPP"/>
</dbReference>
<feature type="domain" description="Phospholipase D N-terminal" evidence="3">
    <location>
        <begin position="63"/>
        <end position="159"/>
    </location>
</feature>
<dbReference type="Pfam" id="PF16655">
    <property type="entry name" value="PhoD_N"/>
    <property type="match status" value="1"/>
</dbReference>
<reference evidence="4" key="2">
    <citation type="submission" date="2021-09" db="EMBL/GenBank/DDBJ databases">
        <authorList>
            <person name="Gilroy R."/>
        </authorList>
    </citation>
    <scope>NUCLEOTIDE SEQUENCE</scope>
    <source>
        <strain evidence="4">ChiGjej1B1-18357</strain>
    </source>
</reference>
<evidence type="ECO:0000313" key="5">
    <source>
        <dbReference type="Proteomes" id="UP000776650"/>
    </source>
</evidence>
<dbReference type="CDD" id="cd07389">
    <property type="entry name" value="MPP_PhoD"/>
    <property type="match status" value="1"/>
</dbReference>
<dbReference type="Gene3D" id="2.60.40.380">
    <property type="entry name" value="Purple acid phosphatase-like, N-terminal"/>
    <property type="match status" value="1"/>
</dbReference>
<dbReference type="PANTHER" id="PTHR43606">
    <property type="entry name" value="PHOSPHATASE, PUTATIVE (AFU_ORTHOLOGUE AFUA_6G08710)-RELATED"/>
    <property type="match status" value="1"/>
</dbReference>
<dbReference type="InterPro" id="IPR038607">
    <property type="entry name" value="PhoD-like_sf"/>
</dbReference>
<dbReference type="Gene3D" id="3.60.21.70">
    <property type="entry name" value="PhoD-like phosphatase"/>
    <property type="match status" value="1"/>
</dbReference>
<proteinExistence type="predicted"/>
<evidence type="ECO:0000256" key="1">
    <source>
        <dbReference type="SAM" id="MobiDB-lite"/>
    </source>
</evidence>
<dbReference type="InterPro" id="IPR052900">
    <property type="entry name" value="Phospholipid_Metab_Enz"/>
</dbReference>
<evidence type="ECO:0000259" key="2">
    <source>
        <dbReference type="Pfam" id="PF09423"/>
    </source>
</evidence>
<dbReference type="InterPro" id="IPR029052">
    <property type="entry name" value="Metallo-depent_PP-like"/>
</dbReference>
<feature type="region of interest" description="Disordered" evidence="1">
    <location>
        <begin position="547"/>
        <end position="567"/>
    </location>
</feature>
<accession>A0A921F4C8</accession>
<feature type="domain" description="PhoD-like phosphatase metallophosphatase" evidence="2">
    <location>
        <begin position="172"/>
        <end position="531"/>
    </location>
</feature>
<sequence length="567" mass="61285">MTAYDSPSNPPSSASAGANRRTVLKAGAVAAAATGSAFALGKGGIGPFAPAEALAEDGAIFRHGVASGDPLSDRVILWTRVTPSPEATPGSGAGPEATVQWEMASDASFGAIERAGSVVTNGDKDHTVNVDAGGLAPDTWYYYRFNCNGQTSPVGRTRTAPAPGANPGRARFGVVSCSNWEAGFFSGYRHLADRGDIDAVLELGDYIYEYGNGEYAGPNGSVRPHDPAWDIVSLSDYRRRHAQYRTDPDLQRLHAHVPWICTWDDHEIANDAWERGAENHEPGQGSYEDRKRNGAQAYFEWLPIRPQSLRDGGQLYRRFGWGTLAELSMLDLRSYRSEQPKFYEGRAIDDPGRTMTGAAQFDWLTGGLTSSSARWNLVGNSVMITPVLLPPLDPRVTKALTDLTGLPEEGVPYNADQWDGYAAERRRLFDTIADAGIDNCVFLTGDIHTSWACDLPRRAASPAEGLVGAEFVVPSITSNNIDDMIGLPEGNPLSDAAETALPAANHHIRWVDLDRHGYGVFELTDGFAHMDYFAVFSREDAGTGTYRMGGWRKPHGSGPIQPAGPLP</sequence>
<dbReference type="SUPFAM" id="SSF56300">
    <property type="entry name" value="Metallo-dependent phosphatases"/>
    <property type="match status" value="1"/>
</dbReference>
<dbReference type="InterPro" id="IPR006311">
    <property type="entry name" value="TAT_signal"/>
</dbReference>
<protein>
    <submittedName>
        <fullName evidence="4">Alkaline phosphatase D family protein</fullName>
    </submittedName>
</protein>
<dbReference type="Pfam" id="PF09423">
    <property type="entry name" value="PhoD"/>
    <property type="match status" value="1"/>
</dbReference>
<dbReference type="InterPro" id="IPR032093">
    <property type="entry name" value="PhoD_N"/>
</dbReference>
<dbReference type="Proteomes" id="UP000776650">
    <property type="component" value="Unassembled WGS sequence"/>
</dbReference>
<dbReference type="RefSeq" id="WP_303913553.1">
    <property type="nucleotide sequence ID" value="NZ_DYXM01000198.1"/>
</dbReference>
<name>A0A921F4C8_9ACTN</name>
<organism evidence="4 5">
    <name type="scientific">Dietzia timorensis</name>
    <dbReference type="NCBI Taxonomy" id="499555"/>
    <lineage>
        <taxon>Bacteria</taxon>
        <taxon>Bacillati</taxon>
        <taxon>Actinomycetota</taxon>
        <taxon>Actinomycetes</taxon>
        <taxon>Mycobacteriales</taxon>
        <taxon>Dietziaceae</taxon>
        <taxon>Dietzia</taxon>
    </lineage>
</organism>
<evidence type="ECO:0000259" key="3">
    <source>
        <dbReference type="Pfam" id="PF16655"/>
    </source>
</evidence>
<gene>
    <name evidence="4" type="ORF">K8V11_10105</name>
</gene>
<dbReference type="PROSITE" id="PS51318">
    <property type="entry name" value="TAT"/>
    <property type="match status" value="1"/>
</dbReference>
<evidence type="ECO:0000313" key="4">
    <source>
        <dbReference type="EMBL" id="HJE91347.1"/>
    </source>
</evidence>
<dbReference type="AlphaFoldDB" id="A0A921F4C8"/>